<comment type="caution">
    <text evidence="2">The sequence shown here is derived from an EMBL/GenBank/DDBJ whole genome shotgun (WGS) entry which is preliminary data.</text>
</comment>
<keyword evidence="3" id="KW-1185">Reference proteome</keyword>
<dbReference type="InterPro" id="IPR001193">
    <property type="entry name" value="MBTPS2"/>
</dbReference>
<proteinExistence type="predicted"/>
<feature type="transmembrane region" description="Helical" evidence="1">
    <location>
        <begin position="315"/>
        <end position="335"/>
    </location>
</feature>
<protein>
    <recommendedName>
        <fullName evidence="4">Peptide zinc metalloprotease protein</fullName>
    </recommendedName>
</protein>
<feature type="transmembrane region" description="Helical" evidence="1">
    <location>
        <begin position="152"/>
        <end position="178"/>
    </location>
</feature>
<gene>
    <name evidence="2" type="ORF">GCM10012285_33310</name>
</gene>
<keyword evidence="1" id="KW-1133">Transmembrane helix</keyword>
<dbReference type="PANTHER" id="PTHR13325:SF3">
    <property type="entry name" value="MEMBRANE-BOUND TRANSCRIPTION FACTOR SITE-2 PROTEASE"/>
    <property type="match status" value="1"/>
</dbReference>
<dbReference type="CDD" id="cd05709">
    <property type="entry name" value="S2P-M50"/>
    <property type="match status" value="1"/>
</dbReference>
<dbReference type="PANTHER" id="PTHR13325">
    <property type="entry name" value="PROTEASE M50 MEMBRANE-BOUND TRANSCRIPTION FACTOR SITE 2 PROTEASE"/>
    <property type="match status" value="1"/>
</dbReference>
<keyword evidence="1" id="KW-0472">Membrane</keyword>
<sequence>MEIGRDDAEGAVLAHLPDGRHLRLGRDAAALLAGLDGSRTREEVLVQWAAVVGEQRALELLTRFDALGLLDLPGLPMSASDRRVSYRKPMSLQLTLLRPERFTGRLQALGRVLTRQPVPLLYAVLLAGGAGAGLVGRGSLVRAVSEPVPLHITVILSAAVIAVSVLHEFGHAIALAYFGGRPRRMGVMLFYLAPAFFCDVSDGWRLAAPRHRALVALSGVIVNVGVAAASAIAGVLSTGDAATFWWLLTVANLLVTAFNLVPFVKLDGYLALMAMVDVPFLRQRAMADARGWLGRVFFGSACPAKRLDRAWSVPFGLCALAFPVLLVGAVLAQVLTAVLPWGAVGAVLSLVVVLLGAGCLLYGAGRFAGSAMCSRSPRAGTPRRLLGVIVLVAAVVVPLAAVQVEVSATGGYIATKGRTVLVLPDEGRARGLRPGDHVLLKSVGLFRSPVVATATVDSGPSGRATVATAALGPIKDLPGRTEGTRYPLRNISDSSGMPLSGTGYATVATGRTSLAEWLFRTHLLAPLRTLSD</sequence>
<feature type="transmembrane region" description="Helical" evidence="1">
    <location>
        <begin position="120"/>
        <end position="140"/>
    </location>
</feature>
<feature type="transmembrane region" description="Helical" evidence="1">
    <location>
        <begin position="341"/>
        <end position="364"/>
    </location>
</feature>
<evidence type="ECO:0000256" key="1">
    <source>
        <dbReference type="SAM" id="Phobius"/>
    </source>
</evidence>
<dbReference type="InterPro" id="IPR049694">
    <property type="entry name" value="Daptide_HExxH"/>
</dbReference>
<reference evidence="3" key="1">
    <citation type="journal article" date="2019" name="Int. J. Syst. Evol. Microbiol.">
        <title>The Global Catalogue of Microorganisms (GCM) 10K type strain sequencing project: providing services to taxonomists for standard genome sequencing and annotation.</title>
        <authorList>
            <consortium name="The Broad Institute Genomics Platform"/>
            <consortium name="The Broad Institute Genome Sequencing Center for Infectious Disease"/>
            <person name="Wu L."/>
            <person name="Ma J."/>
        </authorList>
    </citation>
    <scope>NUCLEOTIDE SEQUENCE [LARGE SCALE GENOMIC DNA]</scope>
    <source>
        <strain evidence="3">CGMCC 4.7323</strain>
    </source>
</reference>
<dbReference type="EMBL" id="BMND01000012">
    <property type="protein sequence ID" value="GGN47495.1"/>
    <property type="molecule type" value="Genomic_DNA"/>
</dbReference>
<organism evidence="2 3">
    <name type="scientific">Streptomyces kronopolitis</name>
    <dbReference type="NCBI Taxonomy" id="1612435"/>
    <lineage>
        <taxon>Bacteria</taxon>
        <taxon>Bacillati</taxon>
        <taxon>Actinomycetota</taxon>
        <taxon>Actinomycetes</taxon>
        <taxon>Kitasatosporales</taxon>
        <taxon>Streptomycetaceae</taxon>
        <taxon>Streptomyces</taxon>
    </lineage>
</organism>
<feature type="transmembrane region" description="Helical" evidence="1">
    <location>
        <begin position="243"/>
        <end position="264"/>
    </location>
</feature>
<dbReference type="Proteomes" id="UP000600080">
    <property type="component" value="Unassembled WGS sequence"/>
</dbReference>
<evidence type="ECO:0000313" key="3">
    <source>
        <dbReference type="Proteomes" id="UP000600080"/>
    </source>
</evidence>
<name>A0ABQ2JK06_9ACTN</name>
<evidence type="ECO:0000313" key="2">
    <source>
        <dbReference type="EMBL" id="GGN47495.1"/>
    </source>
</evidence>
<accession>A0ABQ2JK06</accession>
<feature type="transmembrane region" description="Helical" evidence="1">
    <location>
        <begin position="385"/>
        <end position="404"/>
    </location>
</feature>
<evidence type="ECO:0008006" key="4">
    <source>
        <dbReference type="Google" id="ProtNLM"/>
    </source>
</evidence>
<feature type="transmembrane region" description="Helical" evidence="1">
    <location>
        <begin position="214"/>
        <end position="237"/>
    </location>
</feature>
<dbReference type="NCBIfam" id="NF041824">
    <property type="entry name" value="daptide_HExxH"/>
    <property type="match status" value="1"/>
</dbReference>
<keyword evidence="1" id="KW-0812">Transmembrane</keyword>